<dbReference type="PANTHER" id="PTHR30292">
    <property type="entry name" value="UNCHARACTERIZED PROTEIN YBGL-RELATED"/>
    <property type="match status" value="1"/>
</dbReference>
<dbReference type="PANTHER" id="PTHR30292:SF0">
    <property type="entry name" value="5-OXOPROLINASE SUBUNIT A"/>
    <property type="match status" value="1"/>
</dbReference>
<comment type="catalytic activity">
    <reaction evidence="1">
        <text>5-oxo-L-proline + ATP + 2 H2O = L-glutamate + ADP + phosphate + H(+)</text>
        <dbReference type="Rhea" id="RHEA:10348"/>
        <dbReference type="ChEBI" id="CHEBI:15377"/>
        <dbReference type="ChEBI" id="CHEBI:15378"/>
        <dbReference type="ChEBI" id="CHEBI:29985"/>
        <dbReference type="ChEBI" id="CHEBI:30616"/>
        <dbReference type="ChEBI" id="CHEBI:43474"/>
        <dbReference type="ChEBI" id="CHEBI:58402"/>
        <dbReference type="ChEBI" id="CHEBI:456216"/>
        <dbReference type="EC" id="3.5.2.9"/>
    </reaction>
</comment>
<dbReference type="HAMAP" id="MF_00691">
    <property type="entry name" value="PxpA"/>
    <property type="match status" value="1"/>
</dbReference>
<sequence>MIRIDLNSDLGESFGNYKIGMDEELMKYISSANIACGYHAGDPLIMEKTIRMALKHGVAIGAHPGYPDLIGFGRRNMSVSLEELKTMVKYQVSALKGMTESLGGKLQHVKPHGAMYNQAAANLDMAIAIAEGIKEIDPNLIFMGLANSCMQEAADSVGLIFASEIFADRAYTDEGKLVPRSREGAVIHEPDMVCERVLEMVKHGKVKSINRKEVALKADTICIHGDNPAAFELAVRIYECLAENEIQIRALR</sequence>
<dbReference type="InterPro" id="IPR011330">
    <property type="entry name" value="Glyco_hydro/deAcase_b/a-brl"/>
</dbReference>
<dbReference type="EC" id="3.5.2.9" evidence="1"/>
<proteinExistence type="inferred from homology"/>
<dbReference type="SUPFAM" id="SSF88713">
    <property type="entry name" value="Glycoside hydrolase/deacetylase"/>
    <property type="match status" value="1"/>
</dbReference>
<gene>
    <name evidence="1 2" type="primary">pxpA</name>
    <name evidence="2" type="ORF">ELS83_03235</name>
</gene>
<keyword evidence="3" id="KW-1185">Reference proteome</keyword>
<dbReference type="GO" id="GO:0017168">
    <property type="term" value="F:5-oxoprolinase (ATP-hydrolyzing) activity"/>
    <property type="evidence" value="ECO:0007669"/>
    <property type="project" value="UniProtKB-EC"/>
</dbReference>
<protein>
    <recommendedName>
        <fullName evidence="1">5-oxoprolinase subunit A</fullName>
        <shortName evidence="1">5-OPase subunit A</shortName>
        <ecNumber evidence="1">3.5.2.9</ecNumber>
    </recommendedName>
    <alternativeName>
        <fullName evidence="1">5-oxoprolinase (ATP-hydrolyzing) subunit A</fullName>
    </alternativeName>
</protein>
<comment type="caution">
    <text evidence="2">The sequence shown here is derived from an EMBL/GenBank/DDBJ whole genome shotgun (WGS) entry which is preliminary data.</text>
</comment>
<dbReference type="Proteomes" id="UP000732105">
    <property type="component" value="Unassembled WGS sequence"/>
</dbReference>
<organism evidence="2 3">
    <name type="scientific">Marinifilum caeruleilacunae</name>
    <dbReference type="NCBI Taxonomy" id="2499076"/>
    <lineage>
        <taxon>Bacteria</taxon>
        <taxon>Pseudomonadati</taxon>
        <taxon>Bacteroidota</taxon>
        <taxon>Bacteroidia</taxon>
        <taxon>Marinilabiliales</taxon>
        <taxon>Marinifilaceae</taxon>
    </lineage>
</organism>
<keyword evidence="1 2" id="KW-0378">Hydrolase</keyword>
<comment type="subunit">
    <text evidence="1">Forms a complex composed of PxpA, PxpB and PxpC.</text>
</comment>
<evidence type="ECO:0000256" key="1">
    <source>
        <dbReference type="HAMAP-Rule" id="MF_00691"/>
    </source>
</evidence>
<evidence type="ECO:0000313" key="3">
    <source>
        <dbReference type="Proteomes" id="UP000732105"/>
    </source>
</evidence>
<keyword evidence="1" id="KW-0547">Nucleotide-binding</keyword>
<comment type="function">
    <text evidence="1">Catalyzes the cleavage of 5-oxoproline to form L-glutamate coupled to the hydrolysis of ATP to ADP and inorganic phosphate.</text>
</comment>
<dbReference type="CDD" id="cd10787">
    <property type="entry name" value="LamB_YcsF_like"/>
    <property type="match status" value="1"/>
</dbReference>
<accession>A0ABX1WRW8</accession>
<dbReference type="RefSeq" id="WP_171594096.1">
    <property type="nucleotide sequence ID" value="NZ_RZNH01000003.1"/>
</dbReference>
<dbReference type="Pfam" id="PF03746">
    <property type="entry name" value="LamB_YcsF"/>
    <property type="match status" value="1"/>
</dbReference>
<dbReference type="InterPro" id="IPR005501">
    <property type="entry name" value="LamB/YcsF/PxpA-like"/>
</dbReference>
<reference evidence="2 3" key="1">
    <citation type="submission" date="2018-12" db="EMBL/GenBank/DDBJ databases">
        <title>Marinifilum JC070 sp. nov., a marine bacterium isolated from Yongle Blue Hole in the South China Sea.</title>
        <authorList>
            <person name="Fu T."/>
        </authorList>
    </citation>
    <scope>NUCLEOTIDE SEQUENCE [LARGE SCALE GENOMIC DNA]</scope>
    <source>
        <strain evidence="2 3">JC070</strain>
    </source>
</reference>
<dbReference type="EMBL" id="RZNH01000003">
    <property type="protein sequence ID" value="NOU58818.1"/>
    <property type="molecule type" value="Genomic_DNA"/>
</dbReference>
<dbReference type="NCBIfam" id="NF003814">
    <property type="entry name" value="PRK05406.1-3"/>
    <property type="match status" value="1"/>
</dbReference>
<evidence type="ECO:0000313" key="2">
    <source>
        <dbReference type="EMBL" id="NOU58818.1"/>
    </source>
</evidence>
<dbReference type="NCBIfam" id="NF003816">
    <property type="entry name" value="PRK05406.1-5"/>
    <property type="match status" value="1"/>
</dbReference>
<dbReference type="Gene3D" id="3.20.20.370">
    <property type="entry name" value="Glycoside hydrolase/deacetylase"/>
    <property type="match status" value="1"/>
</dbReference>
<keyword evidence="1" id="KW-0067">ATP-binding</keyword>
<name>A0ABX1WRW8_9BACT</name>
<comment type="similarity">
    <text evidence="1">Belongs to the LamB/PxpA family.</text>
</comment>